<keyword evidence="2" id="KW-1185">Reference proteome</keyword>
<comment type="caution">
    <text evidence="1">The sequence shown here is derived from an EMBL/GenBank/DDBJ whole genome shotgun (WGS) entry which is preliminary data.</text>
</comment>
<dbReference type="EMBL" id="MCFL01000003">
    <property type="protein sequence ID" value="ORZ40524.1"/>
    <property type="molecule type" value="Genomic_DNA"/>
</dbReference>
<protein>
    <submittedName>
        <fullName evidence="1">Uncharacterized protein</fullName>
    </submittedName>
</protein>
<accession>A0A1Y2I2T1</accession>
<dbReference type="Proteomes" id="UP000193411">
    <property type="component" value="Unassembled WGS sequence"/>
</dbReference>
<name>A0A1Y2I2T1_9FUNG</name>
<organism evidence="1 2">
    <name type="scientific">Catenaria anguillulae PL171</name>
    <dbReference type="NCBI Taxonomy" id="765915"/>
    <lineage>
        <taxon>Eukaryota</taxon>
        <taxon>Fungi</taxon>
        <taxon>Fungi incertae sedis</taxon>
        <taxon>Blastocladiomycota</taxon>
        <taxon>Blastocladiomycetes</taxon>
        <taxon>Blastocladiales</taxon>
        <taxon>Catenariaceae</taxon>
        <taxon>Catenaria</taxon>
    </lineage>
</organism>
<evidence type="ECO:0000313" key="2">
    <source>
        <dbReference type="Proteomes" id="UP000193411"/>
    </source>
</evidence>
<gene>
    <name evidence="1" type="ORF">BCR44DRAFT_1175966</name>
</gene>
<dbReference type="AlphaFoldDB" id="A0A1Y2I2T1"/>
<reference evidence="1 2" key="1">
    <citation type="submission" date="2016-07" db="EMBL/GenBank/DDBJ databases">
        <title>Pervasive Adenine N6-methylation of Active Genes in Fungi.</title>
        <authorList>
            <consortium name="DOE Joint Genome Institute"/>
            <person name="Mondo S.J."/>
            <person name="Dannebaum R.O."/>
            <person name="Kuo R.C."/>
            <person name="Labutti K."/>
            <person name="Haridas S."/>
            <person name="Kuo A."/>
            <person name="Salamov A."/>
            <person name="Ahrendt S.R."/>
            <person name="Lipzen A."/>
            <person name="Sullivan W."/>
            <person name="Andreopoulos W.B."/>
            <person name="Clum A."/>
            <person name="Lindquist E."/>
            <person name="Daum C."/>
            <person name="Ramamoorthy G.K."/>
            <person name="Gryganskyi A."/>
            <person name="Culley D."/>
            <person name="Magnuson J.K."/>
            <person name="James T.Y."/>
            <person name="O'Malley M.A."/>
            <person name="Stajich J.E."/>
            <person name="Spatafora J.W."/>
            <person name="Visel A."/>
            <person name="Grigoriev I.V."/>
        </authorList>
    </citation>
    <scope>NUCLEOTIDE SEQUENCE [LARGE SCALE GENOMIC DNA]</scope>
    <source>
        <strain evidence="1 2">PL171</strain>
    </source>
</reference>
<sequence length="192" mass="20824">MFLAIQHCVKVNGPEQSGVGQIIHALLLHPKLPVAAWFLMIPALAQLCNCLESAGVPQWSSDNSIAHTLLSLILNPTAPTPSLTHPIHSTQTRLIIGFTVLSGYCSPEKITALYRALARATTTSFQQSTVDHWLFLFSVQSGNVQLVRHVLTLVRPRALAVSVAGRYVQRQSGAGWSQIGQELTQIQVDVGA</sequence>
<evidence type="ECO:0000313" key="1">
    <source>
        <dbReference type="EMBL" id="ORZ40524.1"/>
    </source>
</evidence>
<proteinExistence type="predicted"/>